<protein>
    <recommendedName>
        <fullName evidence="4">Protein sleepless</fullName>
    </recommendedName>
</protein>
<reference evidence="3" key="1">
    <citation type="submission" date="2013-02" db="EMBL/GenBank/DDBJ databases">
        <authorList>
            <person name="Hughes D."/>
        </authorList>
    </citation>
    <scope>NUCLEOTIDE SEQUENCE</scope>
    <source>
        <strain>Durham</strain>
        <strain evidence="3">NC isolate 2 -- Noor lab</strain>
    </source>
</reference>
<dbReference type="Proteomes" id="UP000015102">
    <property type="component" value="Unassembled WGS sequence"/>
</dbReference>
<feature type="signal peptide" evidence="1">
    <location>
        <begin position="1"/>
        <end position="20"/>
    </location>
</feature>
<name>T1GG82_MEGSC</name>
<accession>T1GG82</accession>
<dbReference type="EnsemblMetazoa" id="MESCA002393-RA">
    <property type="protein sequence ID" value="MESCA002393-PA"/>
    <property type="gene ID" value="MESCA002393"/>
</dbReference>
<keyword evidence="1" id="KW-0732">Signal</keyword>
<evidence type="ECO:0000313" key="3">
    <source>
        <dbReference type="Proteomes" id="UP000015102"/>
    </source>
</evidence>
<proteinExistence type="predicted"/>
<feature type="chain" id="PRO_5004576921" description="Protein sleepless" evidence="1">
    <location>
        <begin position="21"/>
        <end position="169"/>
    </location>
</feature>
<dbReference type="HOGENOM" id="CLU_1580302_0_0_1"/>
<evidence type="ECO:0000313" key="2">
    <source>
        <dbReference type="EnsemblMetazoa" id="MESCA002393-PA"/>
    </source>
</evidence>
<organism evidence="2 3">
    <name type="scientific">Megaselia scalaris</name>
    <name type="common">Humpbacked fly</name>
    <name type="synonym">Phora scalaris</name>
    <dbReference type="NCBI Taxonomy" id="36166"/>
    <lineage>
        <taxon>Eukaryota</taxon>
        <taxon>Metazoa</taxon>
        <taxon>Ecdysozoa</taxon>
        <taxon>Arthropoda</taxon>
        <taxon>Hexapoda</taxon>
        <taxon>Insecta</taxon>
        <taxon>Pterygota</taxon>
        <taxon>Neoptera</taxon>
        <taxon>Endopterygota</taxon>
        <taxon>Diptera</taxon>
        <taxon>Brachycera</taxon>
        <taxon>Muscomorpha</taxon>
        <taxon>Platypezoidea</taxon>
        <taxon>Phoridae</taxon>
        <taxon>Megaseliini</taxon>
        <taxon>Megaselia</taxon>
    </lineage>
</organism>
<dbReference type="AlphaFoldDB" id="T1GG82"/>
<keyword evidence="3" id="KW-1185">Reference proteome</keyword>
<reference evidence="2" key="2">
    <citation type="submission" date="2015-06" db="UniProtKB">
        <authorList>
            <consortium name="EnsemblMetazoa"/>
        </authorList>
    </citation>
    <scope>IDENTIFICATION</scope>
</reference>
<dbReference type="EMBL" id="CAQQ02131226">
    <property type="status" value="NOT_ANNOTATED_CDS"/>
    <property type="molecule type" value="Genomic_DNA"/>
</dbReference>
<evidence type="ECO:0000256" key="1">
    <source>
        <dbReference type="SAM" id="SignalP"/>
    </source>
</evidence>
<evidence type="ECO:0008006" key="4">
    <source>
        <dbReference type="Google" id="ProtNLM"/>
    </source>
</evidence>
<sequence length="169" mass="19356">MWSKGVLVICVAFFVSNTLAANKCWYDKCLGEDDKYCKDKEVVCTQELAMASITYLRDEHGYTIESEPYSSNYDCFKYGVRSFRQFSNGTDIRQYEMFKSCIPQNVKVCELSTRKKREAELTDGGTRYVCNQCSKDLCETDSSISIIGSWKLISGIVLVLLIKEKIHKL</sequence>